<sequence>MSLSHVHMRCNYCVVKPKNYEEVIKEQAWRKVMQKEIYNKARLLQRVIHNNPPISRRKVYRLKKTIYEVKQALKICYNNINNYFMDNDFKKSKNDPTLYVKQEITRYENNMVLLHHFLGIKIYQEDNEVFICQKKYAEKIWKIFEMFGYNPTNTPIVVNEKLKKEDGRKKAYFHVVQKIDKLSQSSTKVEYIPIGLTI</sequence>
<proteinExistence type="predicted"/>
<feature type="non-terminal residue" evidence="1">
    <location>
        <position position="1"/>
    </location>
</feature>
<gene>
    <name evidence="1" type="ORF">CR513_04259</name>
</gene>
<reference evidence="1" key="1">
    <citation type="submission" date="2018-05" db="EMBL/GenBank/DDBJ databases">
        <title>Draft genome of Mucuna pruriens seed.</title>
        <authorList>
            <person name="Nnadi N.E."/>
            <person name="Vos R."/>
            <person name="Hasami M.H."/>
            <person name="Devisetty U.K."/>
            <person name="Aguiy J.C."/>
        </authorList>
    </citation>
    <scope>NUCLEOTIDE SEQUENCE [LARGE SCALE GENOMIC DNA]</scope>
    <source>
        <strain evidence="1">JCA_2017</strain>
    </source>
</reference>
<evidence type="ECO:0000313" key="2">
    <source>
        <dbReference type="Proteomes" id="UP000257109"/>
    </source>
</evidence>
<evidence type="ECO:0000313" key="1">
    <source>
        <dbReference type="EMBL" id="RDY11126.1"/>
    </source>
</evidence>
<comment type="caution">
    <text evidence="1">The sequence shown here is derived from an EMBL/GenBank/DDBJ whole genome shotgun (WGS) entry which is preliminary data.</text>
</comment>
<keyword evidence="2" id="KW-1185">Reference proteome</keyword>
<accession>A0A371I7W1</accession>
<evidence type="ECO:0008006" key="3">
    <source>
        <dbReference type="Google" id="ProtNLM"/>
    </source>
</evidence>
<name>A0A371I7W1_MUCPR</name>
<dbReference type="AlphaFoldDB" id="A0A371I7W1"/>
<protein>
    <recommendedName>
        <fullName evidence="3">Reverse transcriptase Ty1/copia-type domain-containing protein</fullName>
    </recommendedName>
</protein>
<organism evidence="1 2">
    <name type="scientific">Mucuna pruriens</name>
    <name type="common">Velvet bean</name>
    <name type="synonym">Dolichos pruriens</name>
    <dbReference type="NCBI Taxonomy" id="157652"/>
    <lineage>
        <taxon>Eukaryota</taxon>
        <taxon>Viridiplantae</taxon>
        <taxon>Streptophyta</taxon>
        <taxon>Embryophyta</taxon>
        <taxon>Tracheophyta</taxon>
        <taxon>Spermatophyta</taxon>
        <taxon>Magnoliopsida</taxon>
        <taxon>eudicotyledons</taxon>
        <taxon>Gunneridae</taxon>
        <taxon>Pentapetalae</taxon>
        <taxon>rosids</taxon>
        <taxon>fabids</taxon>
        <taxon>Fabales</taxon>
        <taxon>Fabaceae</taxon>
        <taxon>Papilionoideae</taxon>
        <taxon>50 kb inversion clade</taxon>
        <taxon>NPAAA clade</taxon>
        <taxon>indigoferoid/millettioid clade</taxon>
        <taxon>Phaseoleae</taxon>
        <taxon>Mucuna</taxon>
    </lineage>
</organism>
<dbReference type="Proteomes" id="UP000257109">
    <property type="component" value="Unassembled WGS sequence"/>
</dbReference>
<dbReference type="EMBL" id="QJKJ01000704">
    <property type="protein sequence ID" value="RDY11126.1"/>
    <property type="molecule type" value="Genomic_DNA"/>
</dbReference>